<gene>
    <name evidence="1" type="ORF">ARMSODRAFT_963434</name>
</gene>
<reference evidence="2" key="1">
    <citation type="journal article" date="2017" name="Nat. Ecol. Evol.">
        <title>Genome expansion and lineage-specific genetic innovations in the forest pathogenic fungi Armillaria.</title>
        <authorList>
            <person name="Sipos G."/>
            <person name="Prasanna A.N."/>
            <person name="Walter M.C."/>
            <person name="O'Connor E."/>
            <person name="Balint B."/>
            <person name="Krizsan K."/>
            <person name="Kiss B."/>
            <person name="Hess J."/>
            <person name="Varga T."/>
            <person name="Slot J."/>
            <person name="Riley R."/>
            <person name="Boka B."/>
            <person name="Rigling D."/>
            <person name="Barry K."/>
            <person name="Lee J."/>
            <person name="Mihaltcheva S."/>
            <person name="LaButti K."/>
            <person name="Lipzen A."/>
            <person name="Waldron R."/>
            <person name="Moloney N.M."/>
            <person name="Sperisen C."/>
            <person name="Kredics L."/>
            <person name="Vagvoelgyi C."/>
            <person name="Patrignani A."/>
            <person name="Fitzpatrick D."/>
            <person name="Nagy I."/>
            <person name="Doyle S."/>
            <person name="Anderson J.B."/>
            <person name="Grigoriev I.V."/>
            <person name="Gueldener U."/>
            <person name="Muensterkoetter M."/>
            <person name="Nagy L.G."/>
        </authorList>
    </citation>
    <scope>NUCLEOTIDE SEQUENCE [LARGE SCALE GENOMIC DNA]</scope>
    <source>
        <strain evidence="2">28-4</strain>
    </source>
</reference>
<name>A0A2H3BJH4_9AGAR</name>
<dbReference type="AlphaFoldDB" id="A0A2H3BJH4"/>
<proteinExistence type="predicted"/>
<protein>
    <submittedName>
        <fullName evidence="1">Uncharacterized protein</fullName>
    </submittedName>
</protein>
<evidence type="ECO:0000313" key="2">
    <source>
        <dbReference type="Proteomes" id="UP000218334"/>
    </source>
</evidence>
<dbReference type="Proteomes" id="UP000218334">
    <property type="component" value="Unassembled WGS sequence"/>
</dbReference>
<keyword evidence="2" id="KW-1185">Reference proteome</keyword>
<evidence type="ECO:0000313" key="1">
    <source>
        <dbReference type="EMBL" id="PBK63206.1"/>
    </source>
</evidence>
<sequence length="64" mass="7238">MAIPRRCRQYNHINENPLTDSLISPEAPKMNPSYSVVSSGRIKWRNVVLLFATRSSHQGELAPC</sequence>
<accession>A0A2H3BJH4</accession>
<organism evidence="1 2">
    <name type="scientific">Armillaria solidipes</name>
    <dbReference type="NCBI Taxonomy" id="1076256"/>
    <lineage>
        <taxon>Eukaryota</taxon>
        <taxon>Fungi</taxon>
        <taxon>Dikarya</taxon>
        <taxon>Basidiomycota</taxon>
        <taxon>Agaricomycotina</taxon>
        <taxon>Agaricomycetes</taxon>
        <taxon>Agaricomycetidae</taxon>
        <taxon>Agaricales</taxon>
        <taxon>Marasmiineae</taxon>
        <taxon>Physalacriaceae</taxon>
        <taxon>Armillaria</taxon>
    </lineage>
</organism>
<dbReference type="EMBL" id="KZ293460">
    <property type="protein sequence ID" value="PBK63206.1"/>
    <property type="molecule type" value="Genomic_DNA"/>
</dbReference>